<organism evidence="1 2">
    <name type="scientific">Artemisia annua</name>
    <name type="common">Sweet wormwood</name>
    <dbReference type="NCBI Taxonomy" id="35608"/>
    <lineage>
        <taxon>Eukaryota</taxon>
        <taxon>Viridiplantae</taxon>
        <taxon>Streptophyta</taxon>
        <taxon>Embryophyta</taxon>
        <taxon>Tracheophyta</taxon>
        <taxon>Spermatophyta</taxon>
        <taxon>Magnoliopsida</taxon>
        <taxon>eudicotyledons</taxon>
        <taxon>Gunneridae</taxon>
        <taxon>Pentapetalae</taxon>
        <taxon>asterids</taxon>
        <taxon>campanulids</taxon>
        <taxon>Asterales</taxon>
        <taxon>Asteraceae</taxon>
        <taxon>Asteroideae</taxon>
        <taxon>Anthemideae</taxon>
        <taxon>Artemisiinae</taxon>
        <taxon>Artemisia</taxon>
    </lineage>
</organism>
<dbReference type="InterPro" id="IPR009646">
    <property type="entry name" value="Root_cap"/>
</dbReference>
<dbReference type="Proteomes" id="UP000245207">
    <property type="component" value="Unassembled WGS sequence"/>
</dbReference>
<reference evidence="1 2" key="1">
    <citation type="journal article" date="2018" name="Mol. Plant">
        <title>The genome of Artemisia annua provides insight into the evolution of Asteraceae family and artemisinin biosynthesis.</title>
        <authorList>
            <person name="Shen Q."/>
            <person name="Zhang L."/>
            <person name="Liao Z."/>
            <person name="Wang S."/>
            <person name="Yan T."/>
            <person name="Shi P."/>
            <person name="Liu M."/>
            <person name="Fu X."/>
            <person name="Pan Q."/>
            <person name="Wang Y."/>
            <person name="Lv Z."/>
            <person name="Lu X."/>
            <person name="Zhang F."/>
            <person name="Jiang W."/>
            <person name="Ma Y."/>
            <person name="Chen M."/>
            <person name="Hao X."/>
            <person name="Li L."/>
            <person name="Tang Y."/>
            <person name="Lv G."/>
            <person name="Zhou Y."/>
            <person name="Sun X."/>
            <person name="Brodelius P.E."/>
            <person name="Rose J.K.C."/>
            <person name="Tang K."/>
        </authorList>
    </citation>
    <scope>NUCLEOTIDE SEQUENCE [LARGE SCALE GENOMIC DNA]</scope>
    <source>
        <strain evidence="2">cv. Huhao1</strain>
        <tissue evidence="1">Leaf</tissue>
    </source>
</reference>
<gene>
    <name evidence="1" type="ORF">CTI12_AA314320</name>
</gene>
<dbReference type="EMBL" id="PKPP01003792">
    <property type="protein sequence ID" value="PWA67647.1"/>
    <property type="molecule type" value="Genomic_DNA"/>
</dbReference>
<dbReference type="STRING" id="35608.A0A2U1N2E5"/>
<evidence type="ECO:0000313" key="1">
    <source>
        <dbReference type="EMBL" id="PWA67647.1"/>
    </source>
</evidence>
<comment type="caution">
    <text evidence="1">The sequence shown here is derived from an EMBL/GenBank/DDBJ whole genome shotgun (WGS) entry which is preliminary data.</text>
</comment>
<proteinExistence type="predicted"/>
<keyword evidence="2" id="KW-1185">Reference proteome</keyword>
<name>A0A2U1N2E5_ARTAN</name>
<protein>
    <recommendedName>
        <fullName evidence="3">Root cap</fullName>
    </recommendedName>
</protein>
<accession>A0A2U1N2E5</accession>
<dbReference type="PANTHER" id="PTHR31656">
    <property type="entry name" value="ROOT CAP DOMAIN-CONTAINING PROTEIN"/>
    <property type="match status" value="1"/>
</dbReference>
<evidence type="ECO:0008006" key="3">
    <source>
        <dbReference type="Google" id="ProtNLM"/>
    </source>
</evidence>
<evidence type="ECO:0000313" key="2">
    <source>
        <dbReference type="Proteomes" id="UP000245207"/>
    </source>
</evidence>
<dbReference type="Pfam" id="PF06830">
    <property type="entry name" value="Root_cap"/>
    <property type="match status" value="1"/>
</dbReference>
<sequence length="186" mass="21275">MGRTRDYTWIQALGILFNSHMFSVETIKSTKWDDEVDHLMFTYKGENLVLHEGYPTIWESREGDIKIERTSEKNSVLITLKEVAEISINVVPVTKEDDQIHNYHIPKDDCFAHLEVQFRFNGLSSQVEGLLGRTYQPDFKNPAKQGVAMPVVGGEDKYKTESLFSSECNSCIYSKAQASDQQVMIM</sequence>
<dbReference type="OrthoDB" id="2012063at2759"/>
<dbReference type="AlphaFoldDB" id="A0A2U1N2E5"/>